<reference evidence="2" key="1">
    <citation type="submission" date="2016-03" db="EMBL/GenBank/DDBJ databases">
        <title>Mechanisms controlling the formation of the plant cell surface in tip-growing cells are functionally conserved among land plants.</title>
        <authorList>
            <person name="Honkanen S."/>
            <person name="Jones V.A."/>
            <person name="Morieri G."/>
            <person name="Champion C."/>
            <person name="Hetherington A.J."/>
            <person name="Kelly S."/>
            <person name="Saint-Marcoux D."/>
            <person name="Proust H."/>
            <person name="Prescott H."/>
            <person name="Dolan L."/>
        </authorList>
    </citation>
    <scope>NUCLEOTIDE SEQUENCE [LARGE SCALE GENOMIC DNA]</scope>
    <source>
        <tissue evidence="2">Whole gametophyte</tissue>
    </source>
</reference>
<organism evidence="2 3">
    <name type="scientific">Marchantia polymorpha subsp. ruderalis</name>
    <dbReference type="NCBI Taxonomy" id="1480154"/>
    <lineage>
        <taxon>Eukaryota</taxon>
        <taxon>Viridiplantae</taxon>
        <taxon>Streptophyta</taxon>
        <taxon>Embryophyta</taxon>
        <taxon>Marchantiophyta</taxon>
        <taxon>Marchantiopsida</taxon>
        <taxon>Marchantiidae</taxon>
        <taxon>Marchantiales</taxon>
        <taxon>Marchantiaceae</taxon>
        <taxon>Marchantia</taxon>
    </lineage>
</organism>
<name>A0A176W8Y7_MARPO</name>
<accession>A0A176W8Y7</accession>
<feature type="compositionally biased region" description="Low complexity" evidence="1">
    <location>
        <begin position="159"/>
        <end position="177"/>
    </location>
</feature>
<feature type="compositionally biased region" description="Low complexity" evidence="1">
    <location>
        <begin position="125"/>
        <end position="140"/>
    </location>
</feature>
<evidence type="ECO:0000256" key="1">
    <source>
        <dbReference type="SAM" id="MobiDB-lite"/>
    </source>
</evidence>
<keyword evidence="3" id="KW-1185">Reference proteome</keyword>
<evidence type="ECO:0000313" key="3">
    <source>
        <dbReference type="Proteomes" id="UP000077202"/>
    </source>
</evidence>
<dbReference type="Proteomes" id="UP000077202">
    <property type="component" value="Unassembled WGS sequence"/>
</dbReference>
<evidence type="ECO:0000313" key="2">
    <source>
        <dbReference type="EMBL" id="OAE28862.1"/>
    </source>
</evidence>
<gene>
    <name evidence="2" type="ORF">AXG93_684s1420</name>
</gene>
<protein>
    <submittedName>
        <fullName evidence="2">Uncharacterized protein</fullName>
    </submittedName>
</protein>
<proteinExistence type="predicted"/>
<feature type="region of interest" description="Disordered" evidence="1">
    <location>
        <begin position="85"/>
        <end position="193"/>
    </location>
</feature>
<sequence length="209" mass="21925">MAGCTAALAPVVVPATLSSGYALRASPVQCTPILPAASRVHRCVSTRASLSEEQRFTRRNVLATVLGAGAALGFAGQALAANPGSLARQRKVEKPEKPESKKSEEANSPVIEVEAPKASPPEVPTSPEVSKSPEVSSLSEARNLPDVPSVSEPPSIPNMPTLPELPSLPEVPSMPELPTIPEIPSPAPQAEVPSYADDFDIGQYFKDLF</sequence>
<comment type="caution">
    <text evidence="2">The sequence shown here is derived from an EMBL/GenBank/DDBJ whole genome shotgun (WGS) entry which is preliminary data.</text>
</comment>
<dbReference type="EMBL" id="LVLJ01001645">
    <property type="protein sequence ID" value="OAE28862.1"/>
    <property type="molecule type" value="Genomic_DNA"/>
</dbReference>
<feature type="compositionally biased region" description="Basic and acidic residues" evidence="1">
    <location>
        <begin position="90"/>
        <end position="105"/>
    </location>
</feature>
<dbReference type="AlphaFoldDB" id="A0A176W8Y7"/>